<proteinExistence type="predicted"/>
<evidence type="ECO:0000313" key="2">
    <source>
        <dbReference type="EMBL" id="KAG5667025.1"/>
    </source>
</evidence>
<dbReference type="AlphaFoldDB" id="A0A9J6BAW9"/>
<sequence>MDDVIKIKRFIKKRTKNTRNLKNKHYIELKELLSKVDVNTTLENGTLLHLAVEKNLEKLFQILLDKNGDVTVQNNSGESVQDMALRLKRNKIAVMICNNKSNNIKAGDIQKQIAQK</sequence>
<comment type="caution">
    <text evidence="2">The sequence shown here is derived from an EMBL/GenBank/DDBJ whole genome shotgun (WGS) entry which is preliminary data.</text>
</comment>
<evidence type="ECO:0000256" key="1">
    <source>
        <dbReference type="PROSITE-ProRule" id="PRU00023"/>
    </source>
</evidence>
<dbReference type="PROSITE" id="PS50297">
    <property type="entry name" value="ANK_REP_REGION"/>
    <property type="match status" value="1"/>
</dbReference>
<dbReference type="Gene3D" id="1.25.40.20">
    <property type="entry name" value="Ankyrin repeat-containing domain"/>
    <property type="match status" value="1"/>
</dbReference>
<dbReference type="Proteomes" id="UP001107558">
    <property type="component" value="Chromosome 4"/>
</dbReference>
<dbReference type="InterPro" id="IPR002110">
    <property type="entry name" value="Ankyrin_rpt"/>
</dbReference>
<feature type="repeat" description="ANK" evidence="1">
    <location>
        <begin position="43"/>
        <end position="75"/>
    </location>
</feature>
<name>A0A9J6BAW9_POLVA</name>
<dbReference type="EMBL" id="JADBJN010000004">
    <property type="protein sequence ID" value="KAG5667025.1"/>
    <property type="molecule type" value="Genomic_DNA"/>
</dbReference>
<evidence type="ECO:0008006" key="4">
    <source>
        <dbReference type="Google" id="ProtNLM"/>
    </source>
</evidence>
<dbReference type="PROSITE" id="PS50088">
    <property type="entry name" value="ANK_REPEAT"/>
    <property type="match status" value="1"/>
</dbReference>
<evidence type="ECO:0000313" key="3">
    <source>
        <dbReference type="Proteomes" id="UP001107558"/>
    </source>
</evidence>
<keyword evidence="3" id="KW-1185">Reference proteome</keyword>
<gene>
    <name evidence="2" type="ORF">PVAND_015027</name>
</gene>
<dbReference type="OrthoDB" id="2157354at2759"/>
<reference evidence="2" key="1">
    <citation type="submission" date="2021-03" db="EMBL/GenBank/DDBJ databases">
        <title>Chromosome level genome of the anhydrobiotic midge Polypedilum vanderplanki.</title>
        <authorList>
            <person name="Yoshida Y."/>
            <person name="Kikawada T."/>
            <person name="Gusev O."/>
        </authorList>
    </citation>
    <scope>NUCLEOTIDE SEQUENCE</scope>
    <source>
        <strain evidence="2">NIAS01</strain>
        <tissue evidence="2">Whole body or cell culture</tissue>
    </source>
</reference>
<accession>A0A9J6BAW9</accession>
<dbReference type="InterPro" id="IPR036770">
    <property type="entry name" value="Ankyrin_rpt-contain_sf"/>
</dbReference>
<protein>
    <recommendedName>
        <fullName evidence="4">Ankyrin repeat protein</fullName>
    </recommendedName>
</protein>
<dbReference type="SUPFAM" id="SSF48403">
    <property type="entry name" value="Ankyrin repeat"/>
    <property type="match status" value="1"/>
</dbReference>
<keyword evidence="1" id="KW-0040">ANK repeat</keyword>
<organism evidence="2 3">
    <name type="scientific">Polypedilum vanderplanki</name>
    <name type="common">Sleeping chironomid midge</name>
    <dbReference type="NCBI Taxonomy" id="319348"/>
    <lineage>
        <taxon>Eukaryota</taxon>
        <taxon>Metazoa</taxon>
        <taxon>Ecdysozoa</taxon>
        <taxon>Arthropoda</taxon>
        <taxon>Hexapoda</taxon>
        <taxon>Insecta</taxon>
        <taxon>Pterygota</taxon>
        <taxon>Neoptera</taxon>
        <taxon>Endopterygota</taxon>
        <taxon>Diptera</taxon>
        <taxon>Nematocera</taxon>
        <taxon>Chironomoidea</taxon>
        <taxon>Chironomidae</taxon>
        <taxon>Chironominae</taxon>
        <taxon>Polypedilum</taxon>
        <taxon>Polypedilum</taxon>
    </lineage>
</organism>